<dbReference type="Proteomes" id="UP000182124">
    <property type="component" value="Unassembled WGS sequence"/>
</dbReference>
<evidence type="ECO:0000313" key="3">
    <source>
        <dbReference type="EMBL" id="SCX00367.1"/>
    </source>
</evidence>
<organism evidence="3 4">
    <name type="scientific">Flavobacterium saliperosum</name>
    <dbReference type="NCBI Taxonomy" id="329186"/>
    <lineage>
        <taxon>Bacteria</taxon>
        <taxon>Pseudomonadati</taxon>
        <taxon>Bacteroidota</taxon>
        <taxon>Flavobacteriia</taxon>
        <taxon>Flavobacteriales</taxon>
        <taxon>Flavobacteriaceae</taxon>
        <taxon>Flavobacterium</taxon>
    </lineage>
</organism>
<keyword evidence="1" id="KW-0175">Coiled coil</keyword>
<protein>
    <submittedName>
        <fullName evidence="3">DNA binding domain-containing protein, excisionase family</fullName>
    </submittedName>
</protein>
<sequence>MENNMIVQLNVEQLSGLIKKAVEEVLNERKTEKKKIRKQLKKETKLMSREEVEKFLGVSDTTLHNWNKSGELPAQKIGRRVYYNKSDIMAKLSSCQASKKAKVK</sequence>
<evidence type="ECO:0000313" key="4">
    <source>
        <dbReference type="Proteomes" id="UP000182124"/>
    </source>
</evidence>
<dbReference type="Gene3D" id="1.10.1660.10">
    <property type="match status" value="1"/>
</dbReference>
<feature type="coiled-coil region" evidence="1">
    <location>
        <begin position="19"/>
        <end position="53"/>
    </location>
</feature>
<dbReference type="InterPro" id="IPR009061">
    <property type="entry name" value="DNA-bd_dom_put_sf"/>
</dbReference>
<evidence type="ECO:0000259" key="2">
    <source>
        <dbReference type="Pfam" id="PF12728"/>
    </source>
</evidence>
<dbReference type="AlphaFoldDB" id="A0A1G4V2X0"/>
<reference evidence="3 4" key="1">
    <citation type="submission" date="2016-10" db="EMBL/GenBank/DDBJ databases">
        <authorList>
            <person name="de Groot N.N."/>
        </authorList>
    </citation>
    <scope>NUCLEOTIDE SEQUENCE [LARGE SCALE GENOMIC DNA]</scope>
    <source>
        <strain evidence="3 4">CGMCC 1.3801</strain>
    </source>
</reference>
<gene>
    <name evidence="3" type="ORF">SAMN02927925_00148</name>
</gene>
<dbReference type="RefSeq" id="WP_023575228.1">
    <property type="nucleotide sequence ID" value="NZ_FMTY01000001.1"/>
</dbReference>
<dbReference type="Pfam" id="PF12728">
    <property type="entry name" value="HTH_17"/>
    <property type="match status" value="1"/>
</dbReference>
<accession>A0A1G4V2X0</accession>
<evidence type="ECO:0000256" key="1">
    <source>
        <dbReference type="SAM" id="Coils"/>
    </source>
</evidence>
<dbReference type="STRING" id="329186.SAMN02927925_00148"/>
<feature type="domain" description="Helix-turn-helix" evidence="2">
    <location>
        <begin position="46"/>
        <end position="90"/>
    </location>
</feature>
<name>A0A1G4V2X0_9FLAO</name>
<dbReference type="eggNOG" id="ENOG5030YVB">
    <property type="taxonomic scope" value="Bacteria"/>
</dbReference>
<dbReference type="InterPro" id="IPR041657">
    <property type="entry name" value="HTH_17"/>
</dbReference>
<proteinExistence type="predicted"/>
<dbReference type="SUPFAM" id="SSF46955">
    <property type="entry name" value="Putative DNA-binding domain"/>
    <property type="match status" value="1"/>
</dbReference>
<dbReference type="EMBL" id="FMTY01000001">
    <property type="protein sequence ID" value="SCX00367.1"/>
    <property type="molecule type" value="Genomic_DNA"/>
</dbReference>